<protein>
    <recommendedName>
        <fullName evidence="1">NADP-dependent oxidoreductase domain-containing protein</fullName>
    </recommendedName>
</protein>
<dbReference type="EMBL" id="GGEC01048848">
    <property type="protein sequence ID" value="MBX29332.1"/>
    <property type="molecule type" value="Transcribed_RNA"/>
</dbReference>
<dbReference type="PANTHER" id="PTHR43147:SF2">
    <property type="entry name" value="NADP-DEPENDENT OXIDOREDUCTASE DOMAIN-CONTAINING PROTEIN"/>
    <property type="match status" value="1"/>
</dbReference>
<dbReference type="SUPFAM" id="SSF51430">
    <property type="entry name" value="NAD(P)-linked oxidoreductase"/>
    <property type="match status" value="1"/>
</dbReference>
<name>A0A2P2MGQ0_RHIMU</name>
<feature type="domain" description="NADP-dependent oxidoreductase" evidence="1">
    <location>
        <begin position="2"/>
        <end position="99"/>
    </location>
</feature>
<dbReference type="Pfam" id="PF00248">
    <property type="entry name" value="Aldo_ket_red"/>
    <property type="match status" value="1"/>
</dbReference>
<organism evidence="2">
    <name type="scientific">Rhizophora mucronata</name>
    <name type="common">Asiatic mangrove</name>
    <dbReference type="NCBI Taxonomy" id="61149"/>
    <lineage>
        <taxon>Eukaryota</taxon>
        <taxon>Viridiplantae</taxon>
        <taxon>Streptophyta</taxon>
        <taxon>Embryophyta</taxon>
        <taxon>Tracheophyta</taxon>
        <taxon>Spermatophyta</taxon>
        <taxon>Magnoliopsida</taxon>
        <taxon>eudicotyledons</taxon>
        <taxon>Gunneridae</taxon>
        <taxon>Pentapetalae</taxon>
        <taxon>rosids</taxon>
        <taxon>fabids</taxon>
        <taxon>Malpighiales</taxon>
        <taxon>Rhizophoraceae</taxon>
        <taxon>Rhizophora</taxon>
    </lineage>
</organism>
<dbReference type="AlphaFoldDB" id="A0A2P2MGQ0"/>
<proteinExistence type="predicted"/>
<dbReference type="InterPro" id="IPR036812">
    <property type="entry name" value="NAD(P)_OxRdtase_dom_sf"/>
</dbReference>
<sequence length="114" mass="13011">MTFGEQNSLAQSFRLLDHAFHAGINFFDSAEMYPVPQRAETQGRSEEYFGRWVRERKVPRDRVVLATKVAGPSGQMTWIRGGPERLDSRNITEAIDSRLVGLHYPSSAIIWTRS</sequence>
<evidence type="ECO:0000259" key="1">
    <source>
        <dbReference type="Pfam" id="PF00248"/>
    </source>
</evidence>
<accession>A0A2P2MGQ0</accession>
<dbReference type="Gene3D" id="3.20.20.100">
    <property type="entry name" value="NADP-dependent oxidoreductase domain"/>
    <property type="match status" value="1"/>
</dbReference>
<evidence type="ECO:0000313" key="2">
    <source>
        <dbReference type="EMBL" id="MBX29332.1"/>
    </source>
</evidence>
<reference evidence="2" key="1">
    <citation type="submission" date="2018-02" db="EMBL/GenBank/DDBJ databases">
        <title>Rhizophora mucronata_Transcriptome.</title>
        <authorList>
            <person name="Meera S.P."/>
            <person name="Sreeshan A."/>
            <person name="Augustine A."/>
        </authorList>
    </citation>
    <scope>NUCLEOTIDE SEQUENCE</scope>
    <source>
        <tissue evidence="2">Leaf</tissue>
    </source>
</reference>
<dbReference type="InterPro" id="IPR023210">
    <property type="entry name" value="NADP_OxRdtase_dom"/>
</dbReference>
<dbReference type="PANTHER" id="PTHR43147">
    <property type="entry name" value="PROTEIN TAS"/>
    <property type="match status" value="1"/>
</dbReference>